<dbReference type="PANTHER" id="PTHR42770:SF16">
    <property type="entry name" value="AMINO ACID PERMEASE"/>
    <property type="match status" value="1"/>
</dbReference>
<reference evidence="7 8" key="1">
    <citation type="submission" date="2023-07" db="EMBL/GenBank/DDBJ databases">
        <title>Sorghum-associated microbial communities from plants grown in Nebraska, USA.</title>
        <authorList>
            <person name="Schachtman D."/>
        </authorList>
    </citation>
    <scope>NUCLEOTIDE SEQUENCE [LARGE SCALE GENOMIC DNA]</scope>
    <source>
        <strain evidence="7 8">4249</strain>
    </source>
</reference>
<feature type="transmembrane region" description="Helical" evidence="5">
    <location>
        <begin position="452"/>
        <end position="472"/>
    </location>
</feature>
<accession>A0ABU1WRF4</accession>
<dbReference type="EMBL" id="JAVDWU010000009">
    <property type="protein sequence ID" value="MDR7151866.1"/>
    <property type="molecule type" value="Genomic_DNA"/>
</dbReference>
<feature type="transmembrane region" description="Helical" evidence="5">
    <location>
        <begin position="207"/>
        <end position="229"/>
    </location>
</feature>
<comment type="caution">
    <text evidence="7">The sequence shown here is derived from an EMBL/GenBank/DDBJ whole genome shotgun (WGS) entry which is preliminary data.</text>
</comment>
<name>A0ABU1WRF4_9BURK</name>
<feature type="transmembrane region" description="Helical" evidence="5">
    <location>
        <begin position="355"/>
        <end position="376"/>
    </location>
</feature>
<feature type="transmembrane region" description="Helical" evidence="5">
    <location>
        <begin position="250"/>
        <end position="278"/>
    </location>
</feature>
<evidence type="ECO:0000256" key="3">
    <source>
        <dbReference type="ARBA" id="ARBA00022989"/>
    </source>
</evidence>
<proteinExistence type="predicted"/>
<evidence type="ECO:0000256" key="5">
    <source>
        <dbReference type="SAM" id="Phobius"/>
    </source>
</evidence>
<feature type="transmembrane region" description="Helical" evidence="5">
    <location>
        <begin position="141"/>
        <end position="161"/>
    </location>
</feature>
<feature type="transmembrane region" description="Helical" evidence="5">
    <location>
        <begin position="29"/>
        <end position="56"/>
    </location>
</feature>
<keyword evidence="8" id="KW-1185">Reference proteome</keyword>
<dbReference type="RefSeq" id="WP_310320067.1">
    <property type="nucleotide sequence ID" value="NZ_JAVDWU010000009.1"/>
</dbReference>
<feature type="transmembrane region" description="Helical" evidence="5">
    <location>
        <begin position="62"/>
        <end position="83"/>
    </location>
</feature>
<evidence type="ECO:0000256" key="2">
    <source>
        <dbReference type="ARBA" id="ARBA00022692"/>
    </source>
</evidence>
<dbReference type="InterPro" id="IPR050367">
    <property type="entry name" value="APC_superfamily"/>
</dbReference>
<feature type="domain" description="Amino acid permease/ SLC12A" evidence="6">
    <location>
        <begin position="57"/>
        <end position="442"/>
    </location>
</feature>
<feature type="transmembrane region" description="Helical" evidence="5">
    <location>
        <begin position="382"/>
        <end position="409"/>
    </location>
</feature>
<dbReference type="Gene3D" id="1.20.1740.10">
    <property type="entry name" value="Amino acid/polyamine transporter I"/>
    <property type="match status" value="1"/>
</dbReference>
<dbReference type="PANTHER" id="PTHR42770">
    <property type="entry name" value="AMINO ACID TRANSPORTER-RELATED"/>
    <property type="match status" value="1"/>
</dbReference>
<evidence type="ECO:0000256" key="4">
    <source>
        <dbReference type="ARBA" id="ARBA00023136"/>
    </source>
</evidence>
<feature type="transmembrane region" description="Helical" evidence="5">
    <location>
        <begin position="173"/>
        <end position="195"/>
    </location>
</feature>
<feature type="transmembrane region" description="Helical" evidence="5">
    <location>
        <begin position="298"/>
        <end position="322"/>
    </location>
</feature>
<comment type="subcellular location">
    <subcellularLocation>
        <location evidence="1">Membrane</location>
        <topology evidence="1">Multi-pass membrane protein</topology>
    </subcellularLocation>
</comment>
<evidence type="ECO:0000313" key="7">
    <source>
        <dbReference type="EMBL" id="MDR7151866.1"/>
    </source>
</evidence>
<dbReference type="Pfam" id="PF00324">
    <property type="entry name" value="AA_permease"/>
    <property type="match status" value="1"/>
</dbReference>
<organism evidence="7 8">
    <name type="scientific">Hydrogenophaga palleronii</name>
    <dbReference type="NCBI Taxonomy" id="65655"/>
    <lineage>
        <taxon>Bacteria</taxon>
        <taxon>Pseudomonadati</taxon>
        <taxon>Pseudomonadota</taxon>
        <taxon>Betaproteobacteria</taxon>
        <taxon>Burkholderiales</taxon>
        <taxon>Comamonadaceae</taxon>
        <taxon>Hydrogenophaga</taxon>
    </lineage>
</organism>
<evidence type="ECO:0000259" key="6">
    <source>
        <dbReference type="Pfam" id="PF00324"/>
    </source>
</evidence>
<sequence length="491" mass="51387">MAVVHPPLEQESPAYPPHGGPHELRKNSLGLIAVTFMVISAAAPLTGVAGAVPIAFLLGNGAGVPATFLFMTLIMLAFSVGYVAMSRHVRNAGAFYAYAARGLGGCWGGATAMVALVAYNALQFGLIGLLGGVSAGVFAEFGLVMPWWIYSLVAVILVGTLGYRQVDLSAKVLVLLVLLEYMIVLLVDFAILGAGGDSGLSMNLFDMSAITSGSFTVAVLFCLGSFMGFEATTIYAEEARDPDVTIPRATYLSVLLIGLFFVFTTWLMIAGVGAANLLPTLQGLQDPTSFFFELAGRYVGGPVPAIAGVLLVSSLFAALSAFHNYIARYSYVAGREGLLPAAFGRTHPTHQSPHVGSVAQSIGALIVLAVFAGLGLDPILNMFTWISQIGVLGVLGMMSITSLAVVAFFRRHAHASLFTAWVMPVMSGVIMAALFVYIFANFGDLTGTQGASLGVILPSLIPVAAVVGWLLASRLRSSSPKVFANMGASRS</sequence>
<gene>
    <name evidence="7" type="ORF">J2W49_003842</name>
</gene>
<keyword evidence="3 5" id="KW-1133">Transmembrane helix</keyword>
<dbReference type="InterPro" id="IPR004841">
    <property type="entry name" value="AA-permease/SLC12A_dom"/>
</dbReference>
<evidence type="ECO:0000313" key="8">
    <source>
        <dbReference type="Proteomes" id="UP001265700"/>
    </source>
</evidence>
<dbReference type="PIRSF" id="PIRSF006060">
    <property type="entry name" value="AA_transporter"/>
    <property type="match status" value="1"/>
</dbReference>
<keyword evidence="2 5" id="KW-0812">Transmembrane</keyword>
<feature type="transmembrane region" description="Helical" evidence="5">
    <location>
        <begin position="421"/>
        <end position="440"/>
    </location>
</feature>
<protein>
    <submittedName>
        <fullName evidence="7">Amino acid transporter</fullName>
    </submittedName>
</protein>
<keyword evidence="4 5" id="KW-0472">Membrane</keyword>
<evidence type="ECO:0000256" key="1">
    <source>
        <dbReference type="ARBA" id="ARBA00004141"/>
    </source>
</evidence>
<feature type="transmembrane region" description="Helical" evidence="5">
    <location>
        <begin position="95"/>
        <end position="121"/>
    </location>
</feature>
<dbReference type="Proteomes" id="UP001265700">
    <property type="component" value="Unassembled WGS sequence"/>
</dbReference>